<keyword evidence="3" id="KW-0560">Oxidoreductase</keyword>
<name>A0A2V1H468_9GAMM</name>
<dbReference type="Proteomes" id="UP000244906">
    <property type="component" value="Unassembled WGS sequence"/>
</dbReference>
<dbReference type="InterPro" id="IPR012748">
    <property type="entry name" value="Rieske-like_NirD"/>
</dbReference>
<gene>
    <name evidence="8" type="primary">nirD</name>
    <name evidence="8" type="ORF">DC094_07490</name>
</gene>
<dbReference type="InterPro" id="IPR017881">
    <property type="entry name" value="NirD"/>
</dbReference>
<dbReference type="GO" id="GO:0046872">
    <property type="term" value="F:metal ion binding"/>
    <property type="evidence" value="ECO:0007669"/>
    <property type="project" value="UniProtKB-KW"/>
</dbReference>
<evidence type="ECO:0000256" key="2">
    <source>
        <dbReference type="ARBA" id="ARBA00022723"/>
    </source>
</evidence>
<evidence type="ECO:0000313" key="8">
    <source>
        <dbReference type="EMBL" id="PVZ70426.1"/>
    </source>
</evidence>
<dbReference type="EMBL" id="QDDL01000002">
    <property type="protein sequence ID" value="PVZ70426.1"/>
    <property type="molecule type" value="Genomic_DNA"/>
</dbReference>
<keyword evidence="2" id="KW-0479">Metal-binding</keyword>
<comment type="caution">
    <text evidence="8">The sequence shown here is derived from an EMBL/GenBank/DDBJ whole genome shotgun (WGS) entry which is preliminary data.</text>
</comment>
<keyword evidence="1" id="KW-0001">2Fe-2S</keyword>
<keyword evidence="5" id="KW-0411">Iron-sulfur</keyword>
<evidence type="ECO:0000256" key="6">
    <source>
        <dbReference type="ARBA" id="ARBA00023063"/>
    </source>
</evidence>
<dbReference type="GO" id="GO:0008942">
    <property type="term" value="F:nitrite reductase [NAD(P)H] activity"/>
    <property type="evidence" value="ECO:0007669"/>
    <property type="project" value="InterPro"/>
</dbReference>
<dbReference type="InterPro" id="IPR036922">
    <property type="entry name" value="Rieske_2Fe-2S_sf"/>
</dbReference>
<dbReference type="PANTHER" id="PTHR40562">
    <property type="match status" value="1"/>
</dbReference>
<sequence>MPNKSWIDICSTEDLEPNGGVSALVGDVQIALFTLADGQVFALDNYDPFSRAMVLSRGIIGDIKGTAIVASPIYKQYFCLKTGQCLDDQDVMVRSWPVKIENQRVLLKNEQQKIAA</sequence>
<feature type="domain" description="Rieske" evidence="7">
    <location>
        <begin position="7"/>
        <end position="107"/>
    </location>
</feature>
<dbReference type="CDD" id="cd03529">
    <property type="entry name" value="Rieske_NirD"/>
    <property type="match status" value="1"/>
</dbReference>
<dbReference type="SUPFAM" id="SSF50022">
    <property type="entry name" value="ISP domain"/>
    <property type="match status" value="1"/>
</dbReference>
<protein>
    <submittedName>
        <fullName evidence="8">Nitrite reductase (NAD(P)H) small subunit</fullName>
    </submittedName>
</protein>
<dbReference type="GO" id="GO:0042128">
    <property type="term" value="P:nitrate assimilation"/>
    <property type="evidence" value="ECO:0007669"/>
    <property type="project" value="UniProtKB-KW"/>
</dbReference>
<keyword evidence="6" id="KW-0534">Nitrate assimilation</keyword>
<proteinExistence type="predicted"/>
<reference evidence="8 9" key="1">
    <citation type="submission" date="2018-04" db="EMBL/GenBank/DDBJ databases">
        <title>Thalassorhabdus spongiae gen. nov., sp. nov., isolated from a marine sponge in South-West Iceland.</title>
        <authorList>
            <person name="Knobloch S."/>
            <person name="Daussin A."/>
            <person name="Johannsson R."/>
            <person name="Marteinsson V.T."/>
        </authorList>
    </citation>
    <scope>NUCLEOTIDE SEQUENCE [LARGE SCALE GENOMIC DNA]</scope>
    <source>
        <strain evidence="8 9">Hp12</strain>
    </source>
</reference>
<organism evidence="8 9">
    <name type="scientific">Pelagibaculum spongiae</name>
    <dbReference type="NCBI Taxonomy" id="2080658"/>
    <lineage>
        <taxon>Bacteria</taxon>
        <taxon>Pseudomonadati</taxon>
        <taxon>Pseudomonadota</taxon>
        <taxon>Gammaproteobacteria</taxon>
        <taxon>Oceanospirillales</taxon>
        <taxon>Pelagibaculum</taxon>
    </lineage>
</organism>
<dbReference type="PANTHER" id="PTHR40562:SF1">
    <property type="entry name" value="NITRITE REDUCTASE (NADH) SMALL SUBUNIT"/>
    <property type="match status" value="1"/>
</dbReference>
<evidence type="ECO:0000259" key="7">
    <source>
        <dbReference type="PROSITE" id="PS51296"/>
    </source>
</evidence>
<dbReference type="Pfam" id="PF13806">
    <property type="entry name" value="Rieske_2"/>
    <property type="match status" value="1"/>
</dbReference>
<evidence type="ECO:0000256" key="5">
    <source>
        <dbReference type="ARBA" id="ARBA00023014"/>
    </source>
</evidence>
<accession>A0A2V1H468</accession>
<keyword evidence="4" id="KW-0408">Iron</keyword>
<dbReference type="InterPro" id="IPR017941">
    <property type="entry name" value="Rieske_2Fe-2S"/>
</dbReference>
<dbReference type="Gene3D" id="2.102.10.10">
    <property type="entry name" value="Rieske [2Fe-2S] iron-sulphur domain"/>
    <property type="match status" value="1"/>
</dbReference>
<dbReference type="OrthoDB" id="516687at2"/>
<keyword evidence="9" id="KW-1185">Reference proteome</keyword>
<dbReference type="AlphaFoldDB" id="A0A2V1H468"/>
<dbReference type="RefSeq" id="WP_116686497.1">
    <property type="nucleotide sequence ID" value="NZ_CAWNYD010000002.1"/>
</dbReference>
<evidence type="ECO:0000313" key="9">
    <source>
        <dbReference type="Proteomes" id="UP000244906"/>
    </source>
</evidence>
<dbReference type="GO" id="GO:0051537">
    <property type="term" value="F:2 iron, 2 sulfur cluster binding"/>
    <property type="evidence" value="ECO:0007669"/>
    <property type="project" value="UniProtKB-KW"/>
</dbReference>
<evidence type="ECO:0000256" key="3">
    <source>
        <dbReference type="ARBA" id="ARBA00023002"/>
    </source>
</evidence>
<dbReference type="NCBIfam" id="TIGR02378">
    <property type="entry name" value="nirD_assim_sml"/>
    <property type="match status" value="1"/>
</dbReference>
<dbReference type="PROSITE" id="PS51300">
    <property type="entry name" value="NIRD"/>
    <property type="match status" value="1"/>
</dbReference>
<evidence type="ECO:0000256" key="4">
    <source>
        <dbReference type="ARBA" id="ARBA00023004"/>
    </source>
</evidence>
<dbReference type="PROSITE" id="PS51296">
    <property type="entry name" value="RIESKE"/>
    <property type="match status" value="1"/>
</dbReference>
<evidence type="ECO:0000256" key="1">
    <source>
        <dbReference type="ARBA" id="ARBA00022714"/>
    </source>
</evidence>